<evidence type="ECO:0000256" key="3">
    <source>
        <dbReference type="ARBA" id="ARBA00022679"/>
    </source>
</evidence>
<keyword evidence="3" id="KW-0808">Transferase</keyword>
<feature type="region of interest" description="Disordered" evidence="10">
    <location>
        <begin position="716"/>
        <end position="747"/>
    </location>
</feature>
<dbReference type="PANTHER" id="PTHR14647">
    <property type="entry name" value="GALACTOSE-3-O-SULFOTRANSFERASE"/>
    <property type="match status" value="1"/>
</dbReference>
<dbReference type="Ensembl" id="ENSSFOT00015024000.2">
    <property type="protein sequence ID" value="ENSSFOP00015023741.2"/>
    <property type="gene ID" value="ENSSFOG00015015259.2"/>
</dbReference>
<keyword evidence="4 11" id="KW-0812">Transmembrane</keyword>
<keyword evidence="9" id="KW-0325">Glycoprotein</keyword>
<dbReference type="GeneTree" id="ENSGT00950000182923"/>
<dbReference type="GeneID" id="108932306"/>
<dbReference type="Proteomes" id="UP000694397">
    <property type="component" value="Chromosome 10"/>
</dbReference>
<dbReference type="InterPro" id="IPR027417">
    <property type="entry name" value="P-loop_NTPase"/>
</dbReference>
<evidence type="ECO:0000256" key="5">
    <source>
        <dbReference type="ARBA" id="ARBA00022968"/>
    </source>
</evidence>
<feature type="region of interest" description="Disordered" evidence="10">
    <location>
        <begin position="258"/>
        <end position="337"/>
    </location>
</feature>
<keyword evidence="5" id="KW-0735">Signal-anchor</keyword>
<dbReference type="OrthoDB" id="514299at2759"/>
<proteinExistence type="inferred from homology"/>
<feature type="region of interest" description="Disordered" evidence="10">
    <location>
        <begin position="59"/>
        <end position="79"/>
    </location>
</feature>
<keyword evidence="7" id="KW-0333">Golgi apparatus</keyword>
<evidence type="ECO:0000256" key="4">
    <source>
        <dbReference type="ARBA" id="ARBA00022692"/>
    </source>
</evidence>
<accession>A0A8C9V5G0</accession>
<keyword evidence="8 11" id="KW-0472">Membrane</keyword>
<dbReference type="GO" id="GO:0001733">
    <property type="term" value="F:galactosylceramide sulfotransferase activity"/>
    <property type="evidence" value="ECO:0007669"/>
    <property type="project" value="InterPro"/>
</dbReference>
<reference evidence="12 13" key="1">
    <citation type="submission" date="2019-04" db="EMBL/GenBank/DDBJ databases">
        <authorList>
            <consortium name="Wellcome Sanger Institute Data Sharing"/>
        </authorList>
    </citation>
    <scope>NUCLEOTIDE SEQUENCE [LARGE SCALE GENOMIC DNA]</scope>
</reference>
<dbReference type="GO" id="GO:0000139">
    <property type="term" value="C:Golgi membrane"/>
    <property type="evidence" value="ECO:0007669"/>
    <property type="project" value="UniProtKB-SubCell"/>
</dbReference>
<evidence type="ECO:0000256" key="9">
    <source>
        <dbReference type="ARBA" id="ARBA00023180"/>
    </source>
</evidence>
<evidence type="ECO:0000256" key="8">
    <source>
        <dbReference type="ARBA" id="ARBA00023136"/>
    </source>
</evidence>
<feature type="compositionally biased region" description="Polar residues" evidence="10">
    <location>
        <begin position="204"/>
        <end position="215"/>
    </location>
</feature>
<feature type="compositionally biased region" description="Basic and acidic residues" evidence="10">
    <location>
        <begin position="16"/>
        <end position="26"/>
    </location>
</feature>
<feature type="transmembrane region" description="Helical" evidence="11">
    <location>
        <begin position="96"/>
        <end position="117"/>
    </location>
</feature>
<keyword evidence="13" id="KW-1185">Reference proteome</keyword>
<evidence type="ECO:0000313" key="13">
    <source>
        <dbReference type="Proteomes" id="UP000694397"/>
    </source>
</evidence>
<dbReference type="Gene3D" id="3.40.50.300">
    <property type="entry name" value="P-loop containing nucleotide triphosphate hydrolases"/>
    <property type="match status" value="1"/>
</dbReference>
<comment type="similarity">
    <text evidence="2">Belongs to the galactose-3-O-sulfotransferase family.</text>
</comment>
<sequence length="747" mass="85024">MLPAVPRSARTATLGTKERARTERDARIGRSERVWIAHPPSARLPLVPPTPLLATGTRAMPSAQKKGARESAASPCCSSSPRTARLKGRLWSRLRLVWVALMALTVLCVAIQILGVVRQSRSSILLRHSARENFFNMRFTIEFHKMFTPQQEGLNPSQYLQAWRQESTTENHRPDLPVARRLGNTRLFRGESSLWNFRGPKGGSPSTAQPTTSQGGPVPENKFAEEVKRRSSPQSTVGAGTTRPARALTRPMSAFSRAEKPVETPVVTGRGHQSSTSSLLRDPWRTGRSQQRMVAWSEPESEHAVTLKRPTEHPLQRLNPGSSLNKPTPLRPANREVPSCKPKNHIMFLKTHKTASSTILNILYRYGDSRNLTFALPVNRHSQLFYPVMFAAHFVEGFQSKTVREYDIMCNHMRFVPREVKKVMPADTFYFSILRNPVSMMESIFAYYKGIPAFAKATSLDDFLNNTWRNYSFSTDGNHYAKNILSFDFGFSNVNSEYNEETHSNFIISLTEKFFDLILISEYFDESMILLKNALCWSLDDVVSFKLNSRSDKTKQKLSPQTMERIKVWNSRDWKLYLHFNATFWRKIDVTIGREAMKVEVARLRERRAELMKTCLMDGGAVDPSKVKDKGFKPFQYGSAVIQGYNLNPGLKGATRKMCQELITPELQYTAALYTKQFPELSAKLDASQKQLMSNKTTMNRSKMLEIRMHLERQRKSALGSPRYEVPRVRRNSFPNGPAMSSLRNVP</sequence>
<keyword evidence="6 11" id="KW-1133">Transmembrane helix</keyword>
<evidence type="ECO:0000256" key="11">
    <source>
        <dbReference type="SAM" id="Phobius"/>
    </source>
</evidence>
<feature type="region of interest" description="Disordered" evidence="10">
    <location>
        <begin position="193"/>
        <end position="246"/>
    </location>
</feature>
<dbReference type="PANTHER" id="PTHR14647:SF62">
    <property type="entry name" value="GALACTOSE-3-O-SULFOTRANSFERASE 2"/>
    <property type="match status" value="1"/>
</dbReference>
<dbReference type="AlphaFoldDB" id="A0A8C9V5G0"/>
<gene>
    <name evidence="12" type="primary">gal3st2</name>
</gene>
<dbReference type="Pfam" id="PF06990">
    <property type="entry name" value="Gal-3-0_sulfotr"/>
    <property type="match status" value="1"/>
</dbReference>
<evidence type="ECO:0000313" key="12">
    <source>
        <dbReference type="Ensembl" id="ENSSFOP00015023741.2"/>
    </source>
</evidence>
<dbReference type="RefSeq" id="XP_018604088.2">
    <property type="nucleotide sequence ID" value="XM_018748572.2"/>
</dbReference>
<dbReference type="GO" id="GO:0009247">
    <property type="term" value="P:glycolipid biosynthetic process"/>
    <property type="evidence" value="ECO:0007669"/>
    <property type="project" value="InterPro"/>
</dbReference>
<evidence type="ECO:0000256" key="6">
    <source>
        <dbReference type="ARBA" id="ARBA00022989"/>
    </source>
</evidence>
<organism evidence="12 13">
    <name type="scientific">Scleropages formosus</name>
    <name type="common">Asian bonytongue</name>
    <name type="synonym">Osteoglossum formosum</name>
    <dbReference type="NCBI Taxonomy" id="113540"/>
    <lineage>
        <taxon>Eukaryota</taxon>
        <taxon>Metazoa</taxon>
        <taxon>Chordata</taxon>
        <taxon>Craniata</taxon>
        <taxon>Vertebrata</taxon>
        <taxon>Euteleostomi</taxon>
        <taxon>Actinopterygii</taxon>
        <taxon>Neopterygii</taxon>
        <taxon>Teleostei</taxon>
        <taxon>Osteoglossocephala</taxon>
        <taxon>Osteoglossomorpha</taxon>
        <taxon>Osteoglossiformes</taxon>
        <taxon>Osteoglossidae</taxon>
        <taxon>Scleropages</taxon>
    </lineage>
</organism>
<protein>
    <submittedName>
        <fullName evidence="12">Galactose-3-O-sulfotransferase 2</fullName>
    </submittedName>
</protein>
<feature type="compositionally biased region" description="Basic and acidic residues" evidence="10">
    <location>
        <begin position="300"/>
        <end position="315"/>
    </location>
</feature>
<dbReference type="InterPro" id="IPR009729">
    <property type="entry name" value="Gal-3-0_sulfotransfrase"/>
</dbReference>
<reference evidence="12" key="3">
    <citation type="submission" date="2025-09" db="UniProtKB">
        <authorList>
            <consortium name="Ensembl"/>
        </authorList>
    </citation>
    <scope>IDENTIFICATION</scope>
</reference>
<evidence type="ECO:0000256" key="1">
    <source>
        <dbReference type="ARBA" id="ARBA00004323"/>
    </source>
</evidence>
<comment type="subcellular location">
    <subcellularLocation>
        <location evidence="1">Golgi apparatus membrane</location>
        <topology evidence="1">Single-pass type II membrane protein</topology>
    </subcellularLocation>
</comment>
<evidence type="ECO:0000256" key="7">
    <source>
        <dbReference type="ARBA" id="ARBA00023034"/>
    </source>
</evidence>
<evidence type="ECO:0000256" key="10">
    <source>
        <dbReference type="SAM" id="MobiDB-lite"/>
    </source>
</evidence>
<feature type="region of interest" description="Disordered" evidence="10">
    <location>
        <begin position="1"/>
        <end position="26"/>
    </location>
</feature>
<name>A0A8C9V5G0_SCLFO</name>
<dbReference type="SUPFAM" id="SSF52540">
    <property type="entry name" value="P-loop containing nucleoside triphosphate hydrolases"/>
    <property type="match status" value="1"/>
</dbReference>
<evidence type="ECO:0000256" key="2">
    <source>
        <dbReference type="ARBA" id="ARBA00008124"/>
    </source>
</evidence>
<reference evidence="12" key="2">
    <citation type="submission" date="2025-08" db="UniProtKB">
        <authorList>
            <consortium name="Ensembl"/>
        </authorList>
    </citation>
    <scope>IDENTIFICATION</scope>
</reference>